<dbReference type="EMBL" id="LAZR01067517">
    <property type="protein sequence ID" value="KKK51416.1"/>
    <property type="molecule type" value="Genomic_DNA"/>
</dbReference>
<evidence type="ECO:0000313" key="1">
    <source>
        <dbReference type="EMBL" id="KKK51416.1"/>
    </source>
</evidence>
<organism evidence="1">
    <name type="scientific">marine sediment metagenome</name>
    <dbReference type="NCBI Taxonomy" id="412755"/>
    <lineage>
        <taxon>unclassified sequences</taxon>
        <taxon>metagenomes</taxon>
        <taxon>ecological metagenomes</taxon>
    </lineage>
</organism>
<name>A0A0F8YTV8_9ZZZZ</name>
<proteinExistence type="predicted"/>
<protein>
    <submittedName>
        <fullName evidence="1">Uncharacterized protein</fullName>
    </submittedName>
</protein>
<accession>A0A0F8YTV8</accession>
<gene>
    <name evidence="1" type="ORF">LCGC14_3115170</name>
</gene>
<comment type="caution">
    <text evidence="1">The sequence shown here is derived from an EMBL/GenBank/DDBJ whole genome shotgun (WGS) entry which is preliminary data.</text>
</comment>
<sequence length="97" mass="10752">MRTVICDQHDPISDAAGVEPDLFSPCAWPGCPSGVPDDEWRRDELIMAGTAVLIGGVGAPESWTDHERVKVQVGRRVVWTWRWTKHRSASGLTVERG</sequence>
<reference evidence="1" key="1">
    <citation type="journal article" date="2015" name="Nature">
        <title>Complex archaea that bridge the gap between prokaryotes and eukaryotes.</title>
        <authorList>
            <person name="Spang A."/>
            <person name="Saw J.H."/>
            <person name="Jorgensen S.L."/>
            <person name="Zaremba-Niedzwiedzka K."/>
            <person name="Martijn J."/>
            <person name="Lind A.E."/>
            <person name="van Eijk R."/>
            <person name="Schleper C."/>
            <person name="Guy L."/>
            <person name="Ettema T.J."/>
        </authorList>
    </citation>
    <scope>NUCLEOTIDE SEQUENCE</scope>
</reference>
<dbReference type="AlphaFoldDB" id="A0A0F8YTV8"/>